<feature type="transmembrane region" description="Helical" evidence="14">
    <location>
        <begin position="252"/>
        <end position="273"/>
    </location>
</feature>
<accession>A0ABY4FKQ7</accession>
<feature type="transmembrane region" description="Helical" evidence="14">
    <location>
        <begin position="60"/>
        <end position="80"/>
    </location>
</feature>
<dbReference type="Pfam" id="PF00892">
    <property type="entry name" value="EamA"/>
    <property type="match status" value="1"/>
</dbReference>
<keyword evidence="12 14" id="KW-0472">Membrane</keyword>
<evidence type="ECO:0000256" key="15">
    <source>
        <dbReference type="SAM" id="SignalP"/>
    </source>
</evidence>
<keyword evidence="6" id="KW-0997">Cell inner membrane</keyword>
<organism evidence="17 18">
    <name type="scientific">Leucobacter allii</name>
    <dbReference type="NCBI Taxonomy" id="2932247"/>
    <lineage>
        <taxon>Bacteria</taxon>
        <taxon>Bacillati</taxon>
        <taxon>Actinomycetota</taxon>
        <taxon>Actinomycetes</taxon>
        <taxon>Micrococcales</taxon>
        <taxon>Microbacteriaceae</taxon>
        <taxon>Leucobacter</taxon>
    </lineage>
</organism>
<feature type="compositionally biased region" description="Low complexity" evidence="13">
    <location>
        <begin position="149"/>
        <end position="177"/>
    </location>
</feature>
<feature type="transmembrane region" description="Helical" evidence="14">
    <location>
        <begin position="120"/>
        <end position="139"/>
    </location>
</feature>
<keyword evidence="10 14" id="KW-1133">Transmembrane helix</keyword>
<evidence type="ECO:0000256" key="3">
    <source>
        <dbReference type="ARBA" id="ARBA00022448"/>
    </source>
</evidence>
<feature type="transmembrane region" description="Helical" evidence="14">
    <location>
        <begin position="92"/>
        <end position="113"/>
    </location>
</feature>
<evidence type="ECO:0000313" key="17">
    <source>
        <dbReference type="EMBL" id="UOQ56841.1"/>
    </source>
</evidence>
<comment type="subcellular location">
    <subcellularLocation>
        <location evidence="1">Cell membrane</location>
        <topology evidence="1">Multi-pass membrane protein</topology>
    </subcellularLocation>
</comment>
<evidence type="ECO:0000313" key="18">
    <source>
        <dbReference type="Proteomes" id="UP000831786"/>
    </source>
</evidence>
<feature type="domain" description="EamA" evidence="16">
    <location>
        <begin position="186"/>
        <end position="319"/>
    </location>
</feature>
<dbReference type="PANTHER" id="PTHR30561:SF1">
    <property type="entry name" value="MULTIDRUG TRANSPORTER EMRE"/>
    <property type="match status" value="1"/>
</dbReference>
<dbReference type="InterPro" id="IPR000390">
    <property type="entry name" value="Small_drug/metabolite_transptr"/>
</dbReference>
<keyword evidence="11" id="KW-0443">Lipid metabolism</keyword>
<evidence type="ECO:0000256" key="2">
    <source>
        <dbReference type="ARBA" id="ARBA00007362"/>
    </source>
</evidence>
<dbReference type="SUPFAM" id="SSF103481">
    <property type="entry name" value="Multidrug resistance efflux transporter EmrE"/>
    <property type="match status" value="2"/>
</dbReference>
<name>A0ABY4FKQ7_9MICO</name>
<keyword evidence="9" id="KW-0448">Lipopolysaccharide biosynthesis</keyword>
<evidence type="ECO:0000256" key="9">
    <source>
        <dbReference type="ARBA" id="ARBA00022985"/>
    </source>
</evidence>
<dbReference type="Proteomes" id="UP000831786">
    <property type="component" value="Chromosome"/>
</dbReference>
<evidence type="ECO:0000256" key="12">
    <source>
        <dbReference type="ARBA" id="ARBA00023136"/>
    </source>
</evidence>
<keyword evidence="18" id="KW-1185">Reference proteome</keyword>
<feature type="transmembrane region" description="Helical" evidence="14">
    <location>
        <begin position="304"/>
        <end position="321"/>
    </location>
</feature>
<gene>
    <name evidence="17" type="ORF">MUN78_14405</name>
</gene>
<evidence type="ECO:0000256" key="14">
    <source>
        <dbReference type="SAM" id="Phobius"/>
    </source>
</evidence>
<sequence>MSQTAFLLVLAAAFAHAAWNIIAHGSSRSGLPFLWWGSLVSALLWAGAVPFTGGLGTADLGGFLLGAGVSALLHVGYMLLLQRGYAMGDLSLVYATARGTGPLLTVLVAVLALGERPAPLALAGIGVILLGIVGIGFAGRAPRGGAARGPGAVSAPAAPRPRAVPAVGDPPRSAGVPGRRGRLDPGLGYGLATGVAIAAYTVWDTHALRVWELSPVAFMVGCAALELPLLTVGVWRRRRELLPVLRTQWGRLLLFGVLSPLSYILVLTAVTIAPVALVAPVREVSVVLVSLWGAFVFRERRPAARIAASLVVVGGVLLLGAPS</sequence>
<dbReference type="InterPro" id="IPR037185">
    <property type="entry name" value="EmrE-like"/>
</dbReference>
<feature type="transmembrane region" description="Helical" evidence="14">
    <location>
        <begin position="279"/>
        <end position="297"/>
    </location>
</feature>
<feature type="region of interest" description="Disordered" evidence="13">
    <location>
        <begin position="149"/>
        <end position="178"/>
    </location>
</feature>
<keyword evidence="5" id="KW-0444">Lipid biosynthesis</keyword>
<keyword evidence="15" id="KW-0732">Signal</keyword>
<keyword evidence="8 14" id="KW-0812">Transmembrane</keyword>
<evidence type="ECO:0000256" key="6">
    <source>
        <dbReference type="ARBA" id="ARBA00022519"/>
    </source>
</evidence>
<evidence type="ECO:0000256" key="10">
    <source>
        <dbReference type="ARBA" id="ARBA00022989"/>
    </source>
</evidence>
<proteinExistence type="inferred from homology"/>
<protein>
    <submittedName>
        <fullName evidence="17">EamA family transporter</fullName>
    </submittedName>
</protein>
<dbReference type="PANTHER" id="PTHR30561">
    <property type="entry name" value="SMR FAMILY PROTON-DEPENDENT DRUG EFFLUX TRANSPORTER SUGE"/>
    <property type="match status" value="1"/>
</dbReference>
<evidence type="ECO:0000256" key="1">
    <source>
        <dbReference type="ARBA" id="ARBA00004651"/>
    </source>
</evidence>
<evidence type="ECO:0000256" key="5">
    <source>
        <dbReference type="ARBA" id="ARBA00022516"/>
    </source>
</evidence>
<dbReference type="EMBL" id="CP095045">
    <property type="protein sequence ID" value="UOQ56841.1"/>
    <property type="molecule type" value="Genomic_DNA"/>
</dbReference>
<feature type="chain" id="PRO_5047233179" evidence="15">
    <location>
        <begin position="18"/>
        <end position="323"/>
    </location>
</feature>
<reference evidence="17 18" key="1">
    <citation type="submission" date="2022-04" db="EMBL/GenBank/DDBJ databases">
        <title>Leucobacter sp. isolated from rhizosphere of garlic.</title>
        <authorList>
            <person name="Won M."/>
            <person name="Lee C.-M."/>
            <person name="Woen H.-Y."/>
            <person name="Kwon S.-W."/>
        </authorList>
    </citation>
    <scope>NUCLEOTIDE SEQUENCE [LARGE SCALE GENOMIC DNA]</scope>
    <source>
        <strain evidence="17 18">H21R-40</strain>
    </source>
</reference>
<feature type="transmembrane region" description="Helical" evidence="14">
    <location>
        <begin position="213"/>
        <end position="232"/>
    </location>
</feature>
<evidence type="ECO:0000256" key="8">
    <source>
        <dbReference type="ARBA" id="ARBA00022692"/>
    </source>
</evidence>
<evidence type="ECO:0000256" key="7">
    <source>
        <dbReference type="ARBA" id="ARBA00022556"/>
    </source>
</evidence>
<comment type="similarity">
    <text evidence="2">Belongs to the EamA transporter family.</text>
</comment>
<feature type="signal peptide" evidence="15">
    <location>
        <begin position="1"/>
        <end position="17"/>
    </location>
</feature>
<evidence type="ECO:0000256" key="11">
    <source>
        <dbReference type="ARBA" id="ARBA00023098"/>
    </source>
</evidence>
<evidence type="ECO:0000256" key="13">
    <source>
        <dbReference type="SAM" id="MobiDB-lite"/>
    </source>
</evidence>
<evidence type="ECO:0000256" key="4">
    <source>
        <dbReference type="ARBA" id="ARBA00022475"/>
    </source>
</evidence>
<dbReference type="RefSeq" id="WP_244727328.1">
    <property type="nucleotide sequence ID" value="NZ_CP095045.1"/>
</dbReference>
<dbReference type="InterPro" id="IPR000620">
    <property type="entry name" value="EamA_dom"/>
</dbReference>
<keyword evidence="7" id="KW-0441">Lipid A biosynthesis</keyword>
<keyword evidence="3" id="KW-0813">Transport</keyword>
<evidence type="ECO:0000259" key="16">
    <source>
        <dbReference type="Pfam" id="PF00892"/>
    </source>
</evidence>
<dbReference type="Gene3D" id="1.10.3730.20">
    <property type="match status" value="2"/>
</dbReference>
<keyword evidence="4" id="KW-1003">Cell membrane</keyword>
<feature type="transmembrane region" description="Helical" evidence="14">
    <location>
        <begin position="33"/>
        <end position="53"/>
    </location>
</feature>